<dbReference type="RefSeq" id="WP_177137231.1">
    <property type="nucleotide sequence ID" value="NZ_VYGV01000016.1"/>
</dbReference>
<dbReference type="InterPro" id="IPR036013">
    <property type="entry name" value="Band_7/SPFH_dom_sf"/>
</dbReference>
<dbReference type="AlphaFoldDB" id="A0A7Y8GZA4"/>
<sequence length="358" mass="38778">MAIMDFLNRQFIDVIEWVDDSRDTLSFRFPDDDKQIKNEAQLIVRESQVAQFVYVGQFADTLGPGKHTLKTENIPILGDLLGWKYKFQTPFKADVYYVTTRVFAGNKWGTANPVMMRDADFGVVRMRAFGTYDFKIVDPVLFLKEVAGTDHQFRLDEFTDVMRSRIVSVFSETLAAAKVPALDVATRYGELGAALLEPLNAAMRSKYGLEMTSFVVENVSVPPELEQAIDKRGAMTAIGNLNDYVKYNMGNALAEGKAGTAGIGAELAAGLAMGQSMMQGGGMGAAAAPSMPGFVPGAAPVATAAAVPELLTPEQVAQALSVSVADVLQELEAGNLKGRKIGSQWRIGRPALDTFMQG</sequence>
<dbReference type="Gene3D" id="3.30.479.30">
    <property type="entry name" value="Band 7 domain"/>
    <property type="match status" value="1"/>
</dbReference>
<gene>
    <name evidence="2" type="ORF">F3K02_19140</name>
</gene>
<comment type="caution">
    <text evidence="2">The sequence shown here is derived from an EMBL/GenBank/DDBJ whole genome shotgun (WGS) entry which is preliminary data.</text>
</comment>
<dbReference type="GO" id="GO:0003677">
    <property type="term" value="F:DNA binding"/>
    <property type="evidence" value="ECO:0007669"/>
    <property type="project" value="UniProtKB-KW"/>
</dbReference>
<keyword evidence="2" id="KW-0238">DNA-binding</keyword>
<dbReference type="CDD" id="cd03408">
    <property type="entry name" value="SPFH_like_u1"/>
    <property type="match status" value="1"/>
</dbReference>
<dbReference type="EMBL" id="VYGV01000016">
    <property type="protein sequence ID" value="NWF47351.1"/>
    <property type="molecule type" value="Genomic_DNA"/>
</dbReference>
<reference evidence="2 3" key="1">
    <citation type="submission" date="2019-09" db="EMBL/GenBank/DDBJ databases">
        <title>Hydrogenophaga aromatica sp. nov., isolated from a para-xylene-degrading enrichment culture.</title>
        <authorList>
            <person name="Tancsics A."/>
            <person name="Banerjee S."/>
        </authorList>
    </citation>
    <scope>NUCLEOTIDE SEQUENCE [LARGE SCALE GENOMIC DNA]</scope>
    <source>
        <strain evidence="2 3">D2P1</strain>
    </source>
</reference>
<dbReference type="PANTHER" id="PTHR37826">
    <property type="entry name" value="FLOTILLIN BAND_7_5 DOMAIN PROTEIN"/>
    <property type="match status" value="1"/>
</dbReference>
<organism evidence="2 3">
    <name type="scientific">Hydrogenophaga aromaticivorans</name>
    <dbReference type="NCBI Taxonomy" id="2610898"/>
    <lineage>
        <taxon>Bacteria</taxon>
        <taxon>Pseudomonadati</taxon>
        <taxon>Pseudomonadota</taxon>
        <taxon>Betaproteobacteria</taxon>
        <taxon>Burkholderiales</taxon>
        <taxon>Comamonadaceae</taxon>
        <taxon>Hydrogenophaga</taxon>
    </lineage>
</organism>
<dbReference type="InterPro" id="IPR033880">
    <property type="entry name" value="SPFH_YdjI"/>
</dbReference>
<protein>
    <submittedName>
        <fullName evidence="2">DNA-binding protein</fullName>
    </submittedName>
</protein>
<accession>A0A7Y8GZA4</accession>
<evidence type="ECO:0000313" key="3">
    <source>
        <dbReference type="Proteomes" id="UP000545507"/>
    </source>
</evidence>
<feature type="domain" description="SPFH" evidence="1">
    <location>
        <begin position="27"/>
        <end position="236"/>
    </location>
</feature>
<evidence type="ECO:0000259" key="1">
    <source>
        <dbReference type="Pfam" id="PF13421"/>
    </source>
</evidence>
<proteinExistence type="predicted"/>
<dbReference type="SUPFAM" id="SSF117892">
    <property type="entry name" value="Band 7/SPFH domain"/>
    <property type="match status" value="1"/>
</dbReference>
<dbReference type="Pfam" id="PF13421">
    <property type="entry name" value="Band_7_1"/>
    <property type="match status" value="1"/>
</dbReference>
<evidence type="ECO:0000313" key="2">
    <source>
        <dbReference type="EMBL" id="NWF47351.1"/>
    </source>
</evidence>
<keyword evidence="3" id="KW-1185">Reference proteome</keyword>
<dbReference type="PANTHER" id="PTHR37826:SF2">
    <property type="entry name" value="ZINC-RIBBON DOMAIN-CONTAINING PROTEIN"/>
    <property type="match status" value="1"/>
</dbReference>
<dbReference type="Proteomes" id="UP000545507">
    <property type="component" value="Unassembled WGS sequence"/>
</dbReference>
<name>A0A7Y8GZA4_9BURK</name>